<accession>A0AA49GDR3</accession>
<organism evidence="5 6">
    <name type="scientific">Marivirga arenosa</name>
    <dbReference type="NCBI Taxonomy" id="3059076"/>
    <lineage>
        <taxon>Bacteria</taxon>
        <taxon>Pseudomonadati</taxon>
        <taxon>Bacteroidota</taxon>
        <taxon>Cytophagia</taxon>
        <taxon>Cytophagales</taxon>
        <taxon>Marivirgaceae</taxon>
        <taxon>Marivirga</taxon>
    </lineage>
</organism>
<evidence type="ECO:0000256" key="1">
    <source>
        <dbReference type="ARBA" id="ARBA00008857"/>
    </source>
</evidence>
<dbReference type="RefSeq" id="WP_308356866.1">
    <property type="nucleotide sequence ID" value="NZ_CP129970.2"/>
</dbReference>
<dbReference type="InterPro" id="IPR050090">
    <property type="entry name" value="Tyrosine_recombinase_XerCD"/>
</dbReference>
<dbReference type="InterPro" id="IPR011010">
    <property type="entry name" value="DNA_brk_join_enz"/>
</dbReference>
<dbReference type="Gene3D" id="1.10.443.10">
    <property type="entry name" value="Intergrase catalytic core"/>
    <property type="match status" value="1"/>
</dbReference>
<dbReference type="InterPro" id="IPR035386">
    <property type="entry name" value="Arm-DNA-bind_5"/>
</dbReference>
<dbReference type="Proteomes" id="UP001244443">
    <property type="component" value="Chromosome"/>
</dbReference>
<dbReference type="Pfam" id="PF00589">
    <property type="entry name" value="Phage_integrase"/>
    <property type="match status" value="1"/>
</dbReference>
<reference evidence="5" key="1">
    <citation type="submission" date="2023-08" db="EMBL/GenBank/DDBJ databases">
        <title>Comparative genomics and taxonomic characterization of three novel marine species of genus Marivirga.</title>
        <authorList>
            <person name="Muhammad N."/>
            <person name="Kim S.-G."/>
        </authorList>
    </citation>
    <scope>NUCLEOTIDE SEQUENCE [LARGE SCALE GENOMIC DNA]</scope>
    <source>
        <strain evidence="5">ABR2-2</strain>
    </source>
</reference>
<dbReference type="GO" id="GO:0015074">
    <property type="term" value="P:DNA integration"/>
    <property type="evidence" value="ECO:0007669"/>
    <property type="project" value="InterPro"/>
</dbReference>
<comment type="similarity">
    <text evidence="1">Belongs to the 'phage' integrase family.</text>
</comment>
<keyword evidence="3" id="KW-0233">DNA recombination</keyword>
<dbReference type="InterPro" id="IPR025269">
    <property type="entry name" value="SAM-like_dom"/>
</dbReference>
<evidence type="ECO:0000256" key="3">
    <source>
        <dbReference type="ARBA" id="ARBA00023172"/>
    </source>
</evidence>
<evidence type="ECO:0000256" key="2">
    <source>
        <dbReference type="ARBA" id="ARBA00023125"/>
    </source>
</evidence>
<keyword evidence="2" id="KW-0238">DNA-binding</keyword>
<dbReference type="AlphaFoldDB" id="A0AA49GDR3"/>
<sequence>MSNSKNHSLATLLYVKKHRIKNGEVPVYLRISTGNSKVENSLSRKVEFEKWNSKKQRVSGSTAEVKKFNRFLDQLINKAFKIFEELILKDEMISAEIIRNRLFNLEEEQQITLLSASKYHYDQNINNFSTGTLKHYKVTERYFERFLRAKKKLSDISLEKIDYKFLLDFEAFLRAWKPTDHHKPIGHNGIMKHMCRFRKILNYAYKMDWISDSPFKKYKISYNKSNRTYLNKEELFKLETKEFDIERLDQIRDLFIFSCYTGLSYIDLYNLSEQDITVGMDGEKWIHFKRQKTATPFSVPLLPKAIELIEKYQNHPRVKENQLLPVISNQKTNAYLKEIATICKIKKTLTFHIARHTFATTVTLTNGVPIETVSKMLGHTKLATTQIYAKVVENKIGEDMAALKQKLSASQQLRKAD</sequence>
<dbReference type="EMBL" id="CP129970">
    <property type="protein sequence ID" value="WKK84102.2"/>
    <property type="molecule type" value="Genomic_DNA"/>
</dbReference>
<evidence type="ECO:0000313" key="6">
    <source>
        <dbReference type="Proteomes" id="UP001244443"/>
    </source>
</evidence>
<evidence type="ECO:0000313" key="5">
    <source>
        <dbReference type="EMBL" id="WKK84102.2"/>
    </source>
</evidence>
<dbReference type="PROSITE" id="PS51898">
    <property type="entry name" value="TYR_RECOMBINASE"/>
    <property type="match status" value="1"/>
</dbReference>
<dbReference type="InterPro" id="IPR002104">
    <property type="entry name" value="Integrase_catalytic"/>
</dbReference>
<dbReference type="GO" id="GO:0003677">
    <property type="term" value="F:DNA binding"/>
    <property type="evidence" value="ECO:0007669"/>
    <property type="project" value="UniProtKB-KW"/>
</dbReference>
<dbReference type="Gene3D" id="1.10.150.130">
    <property type="match status" value="1"/>
</dbReference>
<dbReference type="InterPro" id="IPR013762">
    <property type="entry name" value="Integrase-like_cat_sf"/>
</dbReference>
<name>A0AA49GDR3_9BACT</name>
<dbReference type="PANTHER" id="PTHR30349:SF64">
    <property type="entry name" value="PROPHAGE INTEGRASE INTD-RELATED"/>
    <property type="match status" value="1"/>
</dbReference>
<dbReference type="Pfam" id="PF17293">
    <property type="entry name" value="Arm-DNA-bind_5"/>
    <property type="match status" value="1"/>
</dbReference>
<protein>
    <submittedName>
        <fullName evidence="5">Site-specific integrase</fullName>
    </submittedName>
</protein>
<dbReference type="CDD" id="cd01185">
    <property type="entry name" value="INTN1_C_like"/>
    <property type="match status" value="1"/>
</dbReference>
<keyword evidence="6" id="KW-1185">Reference proteome</keyword>
<gene>
    <name evidence="5" type="ORF">QYS48_18010</name>
</gene>
<dbReference type="GO" id="GO:0006310">
    <property type="term" value="P:DNA recombination"/>
    <property type="evidence" value="ECO:0007669"/>
    <property type="project" value="UniProtKB-KW"/>
</dbReference>
<proteinExistence type="inferred from homology"/>
<evidence type="ECO:0000259" key="4">
    <source>
        <dbReference type="PROSITE" id="PS51898"/>
    </source>
</evidence>
<dbReference type="PANTHER" id="PTHR30349">
    <property type="entry name" value="PHAGE INTEGRASE-RELATED"/>
    <property type="match status" value="1"/>
</dbReference>
<feature type="domain" description="Tyr recombinase" evidence="4">
    <location>
        <begin position="225"/>
        <end position="401"/>
    </location>
</feature>
<dbReference type="SUPFAM" id="SSF56349">
    <property type="entry name" value="DNA breaking-rejoining enzymes"/>
    <property type="match status" value="1"/>
</dbReference>
<dbReference type="InterPro" id="IPR010998">
    <property type="entry name" value="Integrase_recombinase_N"/>
</dbReference>
<dbReference type="Pfam" id="PF13102">
    <property type="entry name" value="Phage_int_SAM_5"/>
    <property type="match status" value="1"/>
</dbReference>